<keyword evidence="1" id="KW-0547">Nucleotide-binding</keyword>
<dbReference type="EMBL" id="CP016809">
    <property type="protein sequence ID" value="ANY75660.1"/>
    <property type="molecule type" value="Genomic_DNA"/>
</dbReference>
<dbReference type="FunFam" id="3.40.50.300:FF:000640">
    <property type="entry name" value="MoxR family ATPase"/>
    <property type="match status" value="1"/>
</dbReference>
<keyword evidence="2" id="KW-0067">ATP-binding</keyword>
<dbReference type="Gene3D" id="1.10.8.80">
    <property type="entry name" value="Magnesium chelatase subunit I, C-Terminal domain"/>
    <property type="match status" value="1"/>
</dbReference>
<evidence type="ECO:0000259" key="4">
    <source>
        <dbReference type="Pfam" id="PF07726"/>
    </source>
</evidence>
<dbReference type="InterPro" id="IPR041628">
    <property type="entry name" value="ChlI/MoxR_AAA_lid"/>
</dbReference>
<dbReference type="InterPro" id="IPR050764">
    <property type="entry name" value="CbbQ/NirQ/NorQ/GpvN"/>
</dbReference>
<evidence type="ECO:0000313" key="8">
    <source>
        <dbReference type="Proteomes" id="UP000189059"/>
    </source>
</evidence>
<organism evidence="6">
    <name type="scientific">Paenibacillus ihbetae</name>
    <dbReference type="NCBI Taxonomy" id="1870820"/>
    <lineage>
        <taxon>Bacteria</taxon>
        <taxon>Bacillati</taxon>
        <taxon>Bacillota</taxon>
        <taxon>Bacilli</taxon>
        <taxon>Bacillales</taxon>
        <taxon>Paenibacillaceae</taxon>
        <taxon>Paenibacillus</taxon>
    </lineage>
</organism>
<evidence type="ECO:0000256" key="1">
    <source>
        <dbReference type="ARBA" id="ARBA00022741"/>
    </source>
</evidence>
<dbReference type="RefSeq" id="WP_077566966.1">
    <property type="nucleotide sequence ID" value="NZ_CP016809.1"/>
</dbReference>
<keyword evidence="8" id="KW-1185">Reference proteome</keyword>
<reference evidence="7 8" key="2">
    <citation type="submission" date="2016-12" db="EMBL/GenBank/DDBJ databases">
        <title>Genome sequencing and description of Paenibacillus sp. nov. from high altitude lake in the Indian Trans- Himalayas.</title>
        <authorList>
            <person name="Kiran S."/>
            <person name="Swarnkar M.K."/>
            <person name="Rana A."/>
            <person name="Tewari R."/>
            <person name="Gulati A."/>
        </authorList>
    </citation>
    <scope>NUCLEOTIDE SEQUENCE [LARGE SCALE GENOMIC DNA]</scope>
    <source>
        <strain evidence="7 8">IHBB 9951</strain>
    </source>
</reference>
<dbReference type="EMBL" id="MRVI01000001">
    <property type="protein sequence ID" value="OOC62167.1"/>
    <property type="molecule type" value="Genomic_DNA"/>
</dbReference>
<feature type="domain" description="ATPase AAA-3" evidence="4">
    <location>
        <begin position="45"/>
        <end position="175"/>
    </location>
</feature>
<proteinExistence type="inferred from homology"/>
<evidence type="ECO:0000259" key="5">
    <source>
        <dbReference type="Pfam" id="PF17863"/>
    </source>
</evidence>
<comment type="similarity">
    <text evidence="3">Belongs to the MoxR family.</text>
</comment>
<feature type="domain" description="ChlI/MoxR AAA lid" evidence="5">
    <location>
        <begin position="238"/>
        <end position="293"/>
    </location>
</feature>
<dbReference type="GO" id="GO:0016887">
    <property type="term" value="F:ATP hydrolysis activity"/>
    <property type="evidence" value="ECO:0007669"/>
    <property type="project" value="InterPro"/>
</dbReference>
<dbReference type="PIRSF" id="PIRSF002849">
    <property type="entry name" value="AAA_ATPase_chaperone_MoxR_prd"/>
    <property type="match status" value="1"/>
</dbReference>
<dbReference type="GO" id="GO:0005524">
    <property type="term" value="F:ATP binding"/>
    <property type="evidence" value="ECO:0007669"/>
    <property type="project" value="UniProtKB-KW"/>
</dbReference>
<evidence type="ECO:0000256" key="3">
    <source>
        <dbReference type="ARBA" id="ARBA00061607"/>
    </source>
</evidence>
<dbReference type="Pfam" id="PF17863">
    <property type="entry name" value="AAA_lid_2"/>
    <property type="match status" value="1"/>
</dbReference>
<reference evidence="6" key="1">
    <citation type="submission" date="2016-08" db="EMBL/GenBank/DDBJ databases">
        <title>Complete Genome Seqeunce of Paenibacillus sp. nov. IHBB 9852 from high altitute lake of Indian trans-Himalayas.</title>
        <authorList>
            <person name="Kiran S."/>
            <person name="Swarnkar M.K."/>
            <person name="Rana A."/>
            <person name="Tewari R."/>
            <person name="Gulati A."/>
        </authorList>
    </citation>
    <scope>NUCLEOTIDE SEQUENCE [LARGE SCALE GENOMIC DNA]</scope>
    <source>
        <strain evidence="6">IHBB 9852</strain>
    </source>
</reference>
<evidence type="ECO:0000313" key="6">
    <source>
        <dbReference type="EMBL" id="ANY75660.1"/>
    </source>
</evidence>
<dbReference type="Pfam" id="PF07726">
    <property type="entry name" value="AAA_3"/>
    <property type="match status" value="1"/>
</dbReference>
<accession>A0A1B2E6Q3</accession>
<dbReference type="CDD" id="cd00009">
    <property type="entry name" value="AAA"/>
    <property type="match status" value="1"/>
</dbReference>
<dbReference type="SUPFAM" id="SSF52540">
    <property type="entry name" value="P-loop containing nucleoside triphosphate hydrolases"/>
    <property type="match status" value="1"/>
</dbReference>
<dbReference type="PANTHER" id="PTHR42759">
    <property type="entry name" value="MOXR FAMILY PROTEIN"/>
    <property type="match status" value="1"/>
</dbReference>
<dbReference type="PANTHER" id="PTHR42759:SF5">
    <property type="entry name" value="METHANOL DEHYDROGENASE REGULATOR"/>
    <property type="match status" value="1"/>
</dbReference>
<dbReference type="Gene3D" id="3.40.50.300">
    <property type="entry name" value="P-loop containing nucleotide triphosphate hydrolases"/>
    <property type="match status" value="1"/>
</dbReference>
<protein>
    <submittedName>
        <fullName evidence="6">Magnesium chelatase</fullName>
    </submittedName>
</protein>
<dbReference type="AlphaFoldDB" id="A0A1B2E6Q3"/>
<dbReference type="KEGG" id="pib:BBD41_25495"/>
<evidence type="ECO:0000256" key="2">
    <source>
        <dbReference type="ARBA" id="ARBA00022840"/>
    </source>
</evidence>
<dbReference type="Proteomes" id="UP000189059">
    <property type="component" value="Unassembled WGS sequence"/>
</dbReference>
<dbReference type="InterPro" id="IPR011703">
    <property type="entry name" value="ATPase_AAA-3"/>
</dbReference>
<evidence type="ECO:0000313" key="7">
    <source>
        <dbReference type="EMBL" id="OOC62167.1"/>
    </source>
</evidence>
<dbReference type="InterPro" id="IPR027417">
    <property type="entry name" value="P-loop_NTPase"/>
</dbReference>
<name>A0A1B2E6Q3_9BACL</name>
<sequence>MITIITDFDSVRRLRDEIRDNVSKVIIGKEQLIDRLFIAMVTAGHVLLEDVPGTGKTLLAKSLSRSVDCTFKRVQFTPDLLPSDLSGIYFYNQKISEFEFRPGPLFTNILLADEINRATPRTQASLLECMEERQISIDGVTHALQEPFLVIATQNPLEQQGTFPLPEAQLDRFLFKLSMGYPSSEESVNILKRFKEQQPLESLTAVAASSSLIQARQVVSKVHVSDELLSYIVQLAEQSRADEAVVAGVSPRGCQALLKAVQVQAVLEGRAFVTPDDVKTLAVPAWAHRLQLRGGVRGRSLTEAAEDVIKRLLTQVPVPTEAGIAP</sequence>
<dbReference type="OrthoDB" id="9808397at2"/>
<gene>
    <name evidence="7" type="ORF">BBD40_10045</name>
    <name evidence="6" type="ORF">BBD41_25495</name>
</gene>